<evidence type="ECO:0000256" key="1">
    <source>
        <dbReference type="PIRNR" id="PIRNR000296"/>
    </source>
</evidence>
<keyword evidence="4" id="KW-0732">Signal</keyword>
<keyword evidence="1 3" id="KW-0479">Metal-binding</keyword>
<evidence type="ECO:0000256" key="2">
    <source>
        <dbReference type="PIRSR" id="PIRSR000296-1"/>
    </source>
</evidence>
<dbReference type="PROSITE" id="PS51402">
    <property type="entry name" value="CATALASE_3"/>
    <property type="match status" value="1"/>
</dbReference>
<dbReference type="Gene3D" id="2.40.180.10">
    <property type="entry name" value="Catalase core domain"/>
    <property type="match status" value="1"/>
</dbReference>
<keyword evidence="7" id="KW-1185">Reference proteome</keyword>
<keyword evidence="1 3" id="KW-0408">Iron</keyword>
<dbReference type="EC" id="1.11.1.-" evidence="1"/>
<dbReference type="GO" id="GO:0020037">
    <property type="term" value="F:heme binding"/>
    <property type="evidence" value="ECO:0007669"/>
    <property type="project" value="InterPro"/>
</dbReference>
<dbReference type="GO" id="GO:0042542">
    <property type="term" value="P:response to hydrogen peroxide"/>
    <property type="evidence" value="ECO:0007669"/>
    <property type="project" value="TreeGrafter"/>
</dbReference>
<gene>
    <name evidence="6" type="ORF">SAMN05216464_1275</name>
</gene>
<dbReference type="OrthoDB" id="255727at2"/>
<comment type="function">
    <text evidence="1">Has an organic peroxide-dependent peroxidase activity.</text>
</comment>
<evidence type="ECO:0000256" key="3">
    <source>
        <dbReference type="PIRSR" id="PIRSR000296-2"/>
    </source>
</evidence>
<dbReference type="PANTHER" id="PTHR11465">
    <property type="entry name" value="CATALASE"/>
    <property type="match status" value="1"/>
</dbReference>
<feature type="binding site" description="axial binding residue" evidence="3">
    <location>
        <position position="317"/>
    </location>
    <ligand>
        <name>heme</name>
        <dbReference type="ChEBI" id="CHEBI:30413"/>
    </ligand>
    <ligandPart>
        <name>Fe</name>
        <dbReference type="ChEBI" id="CHEBI:18248"/>
    </ligandPart>
</feature>
<dbReference type="InterPro" id="IPR018028">
    <property type="entry name" value="Catalase"/>
</dbReference>
<name>A0A1G7NID6_9SPHI</name>
<dbReference type="AlphaFoldDB" id="A0A1G7NID6"/>
<dbReference type="SUPFAM" id="SSF56634">
    <property type="entry name" value="Heme-dependent catalase-like"/>
    <property type="match status" value="1"/>
</dbReference>
<dbReference type="PANTHER" id="PTHR11465:SF62">
    <property type="entry name" value="CATALASE T"/>
    <property type="match status" value="1"/>
</dbReference>
<sequence length="325" mass="35291">MKQKASFLLFTAVALSVAASAQIKNQQATPAQMVDALHQAFGKHHARAVHTKGIILEGEFVPDPQAATITRAVHLQKESSQVIVRFSDFAGVPDIADNSGLANPRGFAIKFKMKDGRTTDIVGHSFNGFPTPNSDQFRDLMLAVAASGKEKSKPNTLDKYLDSHPAAKTFLTTQKIPASFASVAYFGVNAFKFTNAKGESVFTRYQFIPVNGEKTLSKAAYDKAGPTYMLNDIKKRVANSPVIFKMYAQVAEKGDVIDDPSVAWPASRKLVLLGTIKITKLSSNTVQEDKGLFFIPNNVPGGITPADPMIDIRSQAYPISVGERQ</sequence>
<feature type="chain" id="PRO_5011626388" description="Catalase-related peroxidase" evidence="4">
    <location>
        <begin position="22"/>
        <end position="325"/>
    </location>
</feature>
<dbReference type="Pfam" id="PF00199">
    <property type="entry name" value="Catalase"/>
    <property type="match status" value="1"/>
</dbReference>
<dbReference type="PIRSF" id="PIRSF000296">
    <property type="entry name" value="SrpA"/>
    <property type="match status" value="1"/>
</dbReference>
<dbReference type="SMART" id="SM01060">
    <property type="entry name" value="Catalase"/>
    <property type="match status" value="1"/>
</dbReference>
<dbReference type="InterPro" id="IPR020835">
    <property type="entry name" value="Catalase_sf"/>
</dbReference>
<protein>
    <recommendedName>
        <fullName evidence="1">Catalase-related peroxidase</fullName>
        <ecNumber evidence="1">1.11.1.-</ecNumber>
    </recommendedName>
</protein>
<keyword evidence="1" id="KW-0575">Peroxidase</keyword>
<keyword evidence="1 3" id="KW-0349">Heme</keyword>
<dbReference type="InterPro" id="IPR011614">
    <property type="entry name" value="Catalase_core"/>
</dbReference>
<evidence type="ECO:0000313" key="7">
    <source>
        <dbReference type="Proteomes" id="UP000199072"/>
    </source>
</evidence>
<evidence type="ECO:0000259" key="5">
    <source>
        <dbReference type="SMART" id="SM01060"/>
    </source>
</evidence>
<evidence type="ECO:0000256" key="4">
    <source>
        <dbReference type="SAM" id="SignalP"/>
    </source>
</evidence>
<proteinExistence type="inferred from homology"/>
<dbReference type="Proteomes" id="UP000199072">
    <property type="component" value="Unassembled WGS sequence"/>
</dbReference>
<dbReference type="STRING" id="1391627.SAMN05216464_1275"/>
<dbReference type="RefSeq" id="WP_091157510.1">
    <property type="nucleotide sequence ID" value="NZ_FNAI01000027.1"/>
</dbReference>
<dbReference type="GO" id="GO:0046872">
    <property type="term" value="F:metal ion binding"/>
    <property type="evidence" value="ECO:0007669"/>
    <property type="project" value="UniProtKB-KW"/>
</dbReference>
<dbReference type="PRINTS" id="PR00067">
    <property type="entry name" value="CATALASE"/>
</dbReference>
<dbReference type="GO" id="GO:0004096">
    <property type="term" value="F:catalase activity"/>
    <property type="evidence" value="ECO:0007669"/>
    <property type="project" value="InterPro"/>
</dbReference>
<comment type="cofactor">
    <cofactor evidence="1">
        <name>heme</name>
        <dbReference type="ChEBI" id="CHEBI:30413"/>
    </cofactor>
</comment>
<dbReference type="InterPro" id="IPR024168">
    <property type="entry name" value="Catalase_SrpA-type_pred"/>
</dbReference>
<evidence type="ECO:0000313" key="6">
    <source>
        <dbReference type="EMBL" id="SDF73010.1"/>
    </source>
</evidence>
<organism evidence="6 7">
    <name type="scientific">Mucilaginibacter pineti</name>
    <dbReference type="NCBI Taxonomy" id="1391627"/>
    <lineage>
        <taxon>Bacteria</taxon>
        <taxon>Pseudomonadati</taxon>
        <taxon>Bacteroidota</taxon>
        <taxon>Sphingobacteriia</taxon>
        <taxon>Sphingobacteriales</taxon>
        <taxon>Sphingobacteriaceae</taxon>
        <taxon>Mucilaginibacter</taxon>
    </lineage>
</organism>
<feature type="signal peptide" evidence="4">
    <location>
        <begin position="1"/>
        <end position="21"/>
    </location>
</feature>
<comment type="similarity">
    <text evidence="1">Belongs to the catalase family.</text>
</comment>
<dbReference type="CDD" id="cd08153">
    <property type="entry name" value="srpA_like"/>
    <property type="match status" value="1"/>
</dbReference>
<feature type="domain" description="Catalase core" evidence="5">
    <location>
        <begin position="16"/>
        <end position="325"/>
    </location>
</feature>
<feature type="active site" evidence="2">
    <location>
        <position position="50"/>
    </location>
</feature>
<reference evidence="6 7" key="1">
    <citation type="submission" date="2016-10" db="EMBL/GenBank/DDBJ databases">
        <authorList>
            <person name="de Groot N.N."/>
        </authorList>
    </citation>
    <scope>NUCLEOTIDE SEQUENCE [LARGE SCALE GENOMIC DNA]</scope>
    <source>
        <strain evidence="6 7">47C3B</strain>
    </source>
</reference>
<accession>A0A1G7NID6</accession>
<dbReference type="GO" id="GO:0005737">
    <property type="term" value="C:cytoplasm"/>
    <property type="evidence" value="ECO:0007669"/>
    <property type="project" value="TreeGrafter"/>
</dbReference>
<dbReference type="GO" id="GO:0042744">
    <property type="term" value="P:hydrogen peroxide catabolic process"/>
    <property type="evidence" value="ECO:0007669"/>
    <property type="project" value="TreeGrafter"/>
</dbReference>
<keyword evidence="1" id="KW-0560">Oxidoreductase</keyword>
<dbReference type="EMBL" id="FNAI01000027">
    <property type="protein sequence ID" value="SDF73010.1"/>
    <property type="molecule type" value="Genomic_DNA"/>
</dbReference>
<dbReference type="Gene3D" id="1.20.1280.120">
    <property type="match status" value="1"/>
</dbReference>